<dbReference type="RefSeq" id="WP_302709456.1">
    <property type="nucleotide sequence ID" value="NZ_JAULSC010000019.1"/>
</dbReference>
<keyword evidence="2" id="KW-1185">Reference proteome</keyword>
<reference evidence="1" key="1">
    <citation type="submission" date="2023-06" db="EMBL/GenBank/DDBJ databases">
        <title>Genome sequence of Nocardioides sp. SOB44.</title>
        <authorList>
            <person name="Zhang G."/>
        </authorList>
    </citation>
    <scope>NUCLEOTIDE SEQUENCE</scope>
    <source>
        <strain evidence="1">SOB44</strain>
    </source>
</reference>
<accession>A0ABT8TVZ2</accession>
<gene>
    <name evidence="1" type="ORF">QWJ41_16305</name>
</gene>
<organism evidence="1 2">
    <name type="scientific">Nocardioides cremeus</name>
    <dbReference type="NCBI Taxonomy" id="3058044"/>
    <lineage>
        <taxon>Bacteria</taxon>
        <taxon>Bacillati</taxon>
        <taxon>Actinomycetota</taxon>
        <taxon>Actinomycetes</taxon>
        <taxon>Propionibacteriales</taxon>
        <taxon>Nocardioidaceae</taxon>
        <taxon>Nocardioides</taxon>
    </lineage>
</organism>
<evidence type="ECO:0000313" key="2">
    <source>
        <dbReference type="Proteomes" id="UP001168363"/>
    </source>
</evidence>
<comment type="caution">
    <text evidence="1">The sequence shown here is derived from an EMBL/GenBank/DDBJ whole genome shotgun (WGS) entry which is preliminary data.</text>
</comment>
<dbReference type="EMBL" id="JAULSC010000019">
    <property type="protein sequence ID" value="MDO3397288.1"/>
    <property type="molecule type" value="Genomic_DNA"/>
</dbReference>
<proteinExistence type="predicted"/>
<evidence type="ECO:0000313" key="1">
    <source>
        <dbReference type="EMBL" id="MDO3397288.1"/>
    </source>
</evidence>
<name>A0ABT8TVZ2_9ACTN</name>
<sequence length="258" mass="29849">MAKGTPARAEDVWWNGLRWVEGAWMQSERFEEAFYEQQHALADADMRARLANPEDTWRVAYDRDCEPYDPRRPIRVPTWALAMQSATELDLMIGAVRNVMRAQDRLPAEIRTWMTGEHVLELLRNVAEHWDEEGGRSGEKLNVVHPDVRVGEIQYTDKEIWVGGIPLSRIRAWLARVRTALRDALAGADIEVPDDLASAVEGDDALSWPEDRRRYRLWAVPHVDMEDWGPPMPEDVTEAVDDLLARRFLNLRRRDQSD</sequence>
<dbReference type="Proteomes" id="UP001168363">
    <property type="component" value="Unassembled WGS sequence"/>
</dbReference>
<protein>
    <submittedName>
        <fullName evidence="1">Uncharacterized protein</fullName>
    </submittedName>
</protein>